<accession>A0A1N7HC33</accession>
<reference evidence="2 3" key="1">
    <citation type="submission" date="2017-01" db="EMBL/GenBank/DDBJ databases">
        <authorList>
            <person name="Mah S.A."/>
            <person name="Swanson W.J."/>
            <person name="Moy G.W."/>
            <person name="Vacquier V.D."/>
        </authorList>
    </citation>
    <scope>NUCLEOTIDE SEQUENCE [LARGE SCALE GENOMIC DNA]</scope>
    <source>
        <strain evidence="2 3">CPCC 203464</strain>
    </source>
</reference>
<keyword evidence="1" id="KW-1133">Transmembrane helix</keyword>
<dbReference type="STRING" id="1344003.SAMN05445060_3948"/>
<proteinExistence type="predicted"/>
<dbReference type="RefSeq" id="WP_076482745.1">
    <property type="nucleotide sequence ID" value="NZ_FTNT01000015.1"/>
</dbReference>
<gene>
    <name evidence="2" type="ORF">SAMN05445060_3948</name>
</gene>
<protein>
    <recommendedName>
        <fullName evidence="4">Alkaline shock response membrane anchor protein AmaP</fullName>
    </recommendedName>
</protein>
<name>A0A1N7HC33_9NOCA</name>
<keyword evidence="1" id="KW-0812">Transmembrane</keyword>
<feature type="transmembrane region" description="Helical" evidence="1">
    <location>
        <begin position="12"/>
        <end position="31"/>
    </location>
</feature>
<evidence type="ECO:0000313" key="3">
    <source>
        <dbReference type="Proteomes" id="UP000186218"/>
    </source>
</evidence>
<dbReference type="EMBL" id="FTNT01000015">
    <property type="protein sequence ID" value="SIS22434.1"/>
    <property type="molecule type" value="Genomic_DNA"/>
</dbReference>
<evidence type="ECO:0000313" key="2">
    <source>
        <dbReference type="EMBL" id="SIS22434.1"/>
    </source>
</evidence>
<dbReference type="AlphaFoldDB" id="A0A1N7HC33"/>
<dbReference type="Proteomes" id="UP000186218">
    <property type="component" value="Unassembled WGS sequence"/>
</dbReference>
<organism evidence="2 3">
    <name type="scientific">Williamsia sterculiae</name>
    <dbReference type="NCBI Taxonomy" id="1344003"/>
    <lineage>
        <taxon>Bacteria</taxon>
        <taxon>Bacillati</taxon>
        <taxon>Actinomycetota</taxon>
        <taxon>Actinomycetes</taxon>
        <taxon>Mycobacteriales</taxon>
        <taxon>Nocardiaceae</taxon>
        <taxon>Williamsia</taxon>
    </lineage>
</organism>
<keyword evidence="3" id="KW-1185">Reference proteome</keyword>
<evidence type="ECO:0008006" key="4">
    <source>
        <dbReference type="Google" id="ProtNLM"/>
    </source>
</evidence>
<keyword evidence="1" id="KW-0472">Membrane</keyword>
<dbReference type="OrthoDB" id="4381353at2"/>
<feature type="transmembrane region" description="Helical" evidence="1">
    <location>
        <begin position="57"/>
        <end position="77"/>
    </location>
</feature>
<evidence type="ECO:0000256" key="1">
    <source>
        <dbReference type="SAM" id="Phobius"/>
    </source>
</evidence>
<sequence>MNALPATVNRFFALLVAVICIVVGGAAITWTTHTPWVHDHLERIDQGWFARAGDQNWWGWALVGVLVVSLLLGAWLLSLNIRPRKVGDIELAGSDSSGSLTLNPSRLADAVAAELQAAPEIVSAKAKALDDRKRELLRITVVAHPDTGYDDLIARVRTAEKHLHSALDGSRLRPQFLLHYDDPGTKGKNAKGARVV</sequence>